<dbReference type="Proteomes" id="UP000282076">
    <property type="component" value="Unassembled WGS sequence"/>
</dbReference>
<keyword evidence="7" id="KW-0804">Transcription</keyword>
<dbReference type="SUPFAM" id="SSF52172">
    <property type="entry name" value="CheY-like"/>
    <property type="match status" value="1"/>
</dbReference>
<dbReference type="CDD" id="cd17536">
    <property type="entry name" value="REC_YesN-like"/>
    <property type="match status" value="1"/>
</dbReference>
<dbReference type="SMART" id="SM00342">
    <property type="entry name" value="HTH_ARAC"/>
    <property type="match status" value="1"/>
</dbReference>
<evidence type="ECO:0000259" key="10">
    <source>
        <dbReference type="PROSITE" id="PS50110"/>
    </source>
</evidence>
<keyword evidence="5" id="KW-0805">Transcription regulation</keyword>
<dbReference type="InterPro" id="IPR018060">
    <property type="entry name" value="HTH_AraC"/>
</dbReference>
<dbReference type="PROSITE" id="PS01124">
    <property type="entry name" value="HTH_ARAC_FAMILY_2"/>
    <property type="match status" value="1"/>
</dbReference>
<dbReference type="RefSeq" id="WP_120978674.1">
    <property type="nucleotide sequence ID" value="NZ_RBZM01000008.1"/>
</dbReference>
<feature type="domain" description="HTH araC/xylS-type" evidence="9">
    <location>
        <begin position="278"/>
        <end position="376"/>
    </location>
</feature>
<organism evidence="11 12">
    <name type="scientific">Cohnella endophytica</name>
    <dbReference type="NCBI Taxonomy" id="2419778"/>
    <lineage>
        <taxon>Bacteria</taxon>
        <taxon>Bacillati</taxon>
        <taxon>Bacillota</taxon>
        <taxon>Bacilli</taxon>
        <taxon>Bacillales</taxon>
        <taxon>Paenibacillaceae</taxon>
        <taxon>Cohnella</taxon>
    </lineage>
</organism>
<dbReference type="GO" id="GO:0043565">
    <property type="term" value="F:sequence-specific DNA binding"/>
    <property type="evidence" value="ECO:0007669"/>
    <property type="project" value="InterPro"/>
</dbReference>
<dbReference type="SUPFAM" id="SSF46689">
    <property type="entry name" value="Homeodomain-like"/>
    <property type="match status" value="1"/>
</dbReference>
<keyword evidence="6" id="KW-0238">DNA-binding</keyword>
<comment type="subcellular location">
    <subcellularLocation>
        <location evidence="1">Cytoplasm</location>
    </subcellularLocation>
</comment>
<evidence type="ECO:0000256" key="8">
    <source>
        <dbReference type="PROSITE-ProRule" id="PRU00169"/>
    </source>
</evidence>
<protein>
    <submittedName>
        <fullName evidence="11">Response regulator</fullName>
    </submittedName>
</protein>
<evidence type="ECO:0000256" key="3">
    <source>
        <dbReference type="ARBA" id="ARBA00022553"/>
    </source>
</evidence>
<evidence type="ECO:0000259" key="9">
    <source>
        <dbReference type="PROSITE" id="PS01124"/>
    </source>
</evidence>
<evidence type="ECO:0000256" key="1">
    <source>
        <dbReference type="ARBA" id="ARBA00004496"/>
    </source>
</evidence>
<accession>A0A494XH62</accession>
<sequence length="376" mass="42220">MAYNVLIIDDEPWSRQVVKSLGQWDSLGLKVVGEAEDGNEGIRKMGKLAADIVVTDMRMPGLEGVELLQEMNERYPAAKIIVMSGYDDFVYLKQAIRSRAVNYLLKPIDPEELGVSLAQCIRELDESVARAREAEPERQAMPPAIFQDTVVLEHYASYRKMIYGYLLELKADAVRDSFRKLGAYLETNLQDAAMPDAGLPTKIAHDFTTMLEEFASGHELRLDLLQNGTRTETEGESDSQSENRSPIAEATRKAGLLYEAAILAIVGERKSKAKLNIDDVQAHIERFYPEAISLETIAQRFFVSKEHLSRAYKAATGENVTDAIVRKRMEAAKSYILDEGLSIKHAAQLTGYADIAYFYRVFKKHYGVTPGDLRKE</sequence>
<dbReference type="PANTHER" id="PTHR42713">
    <property type="entry name" value="HISTIDINE KINASE-RELATED"/>
    <property type="match status" value="1"/>
</dbReference>
<dbReference type="PROSITE" id="PS50110">
    <property type="entry name" value="RESPONSE_REGULATORY"/>
    <property type="match status" value="1"/>
</dbReference>
<gene>
    <name evidence="11" type="ORF">D7Z26_19430</name>
</gene>
<dbReference type="OrthoDB" id="342399at2"/>
<reference evidence="11 12" key="1">
    <citation type="submission" date="2018-10" db="EMBL/GenBank/DDBJ databases">
        <title>Cohnella sp. M2MS4P-1, whole genome shotgun sequence.</title>
        <authorList>
            <person name="Tuo L."/>
        </authorList>
    </citation>
    <scope>NUCLEOTIDE SEQUENCE [LARGE SCALE GENOMIC DNA]</scope>
    <source>
        <strain evidence="11 12">M2MS4P-1</strain>
    </source>
</reference>
<dbReference type="Gene3D" id="3.40.50.2300">
    <property type="match status" value="1"/>
</dbReference>
<dbReference type="SMART" id="SM00448">
    <property type="entry name" value="REC"/>
    <property type="match status" value="1"/>
</dbReference>
<dbReference type="InterPro" id="IPR001789">
    <property type="entry name" value="Sig_transdc_resp-reg_receiver"/>
</dbReference>
<dbReference type="InterPro" id="IPR011006">
    <property type="entry name" value="CheY-like_superfamily"/>
</dbReference>
<dbReference type="InterPro" id="IPR009057">
    <property type="entry name" value="Homeodomain-like_sf"/>
</dbReference>
<dbReference type="GO" id="GO:0003700">
    <property type="term" value="F:DNA-binding transcription factor activity"/>
    <property type="evidence" value="ECO:0007669"/>
    <property type="project" value="InterPro"/>
</dbReference>
<keyword evidence="12" id="KW-1185">Reference proteome</keyword>
<dbReference type="AlphaFoldDB" id="A0A494XH62"/>
<proteinExistence type="predicted"/>
<name>A0A494XH62_9BACL</name>
<feature type="modified residue" description="4-aspartylphosphate" evidence="8">
    <location>
        <position position="56"/>
    </location>
</feature>
<dbReference type="EMBL" id="RBZM01000008">
    <property type="protein sequence ID" value="RKP49990.1"/>
    <property type="molecule type" value="Genomic_DNA"/>
</dbReference>
<evidence type="ECO:0000256" key="2">
    <source>
        <dbReference type="ARBA" id="ARBA00022490"/>
    </source>
</evidence>
<dbReference type="InterPro" id="IPR051552">
    <property type="entry name" value="HptR"/>
</dbReference>
<dbReference type="GO" id="GO:0000160">
    <property type="term" value="P:phosphorelay signal transduction system"/>
    <property type="evidence" value="ECO:0007669"/>
    <property type="project" value="UniProtKB-KW"/>
</dbReference>
<dbReference type="Gene3D" id="1.10.10.60">
    <property type="entry name" value="Homeodomain-like"/>
    <property type="match status" value="2"/>
</dbReference>
<evidence type="ECO:0000256" key="7">
    <source>
        <dbReference type="ARBA" id="ARBA00023163"/>
    </source>
</evidence>
<evidence type="ECO:0000313" key="12">
    <source>
        <dbReference type="Proteomes" id="UP000282076"/>
    </source>
</evidence>
<evidence type="ECO:0000313" key="11">
    <source>
        <dbReference type="EMBL" id="RKP49990.1"/>
    </source>
</evidence>
<dbReference type="GO" id="GO:0005737">
    <property type="term" value="C:cytoplasm"/>
    <property type="evidence" value="ECO:0007669"/>
    <property type="project" value="UniProtKB-SubCell"/>
</dbReference>
<dbReference type="Pfam" id="PF00072">
    <property type="entry name" value="Response_reg"/>
    <property type="match status" value="1"/>
</dbReference>
<keyword evidence="4" id="KW-0902">Two-component regulatory system</keyword>
<comment type="caution">
    <text evidence="11">The sequence shown here is derived from an EMBL/GenBank/DDBJ whole genome shotgun (WGS) entry which is preliminary data.</text>
</comment>
<evidence type="ECO:0000256" key="6">
    <source>
        <dbReference type="ARBA" id="ARBA00023125"/>
    </source>
</evidence>
<feature type="domain" description="Response regulatory" evidence="10">
    <location>
        <begin position="4"/>
        <end position="121"/>
    </location>
</feature>
<keyword evidence="2" id="KW-0963">Cytoplasm</keyword>
<evidence type="ECO:0000256" key="5">
    <source>
        <dbReference type="ARBA" id="ARBA00023015"/>
    </source>
</evidence>
<dbReference type="PANTHER" id="PTHR42713:SF3">
    <property type="entry name" value="TRANSCRIPTIONAL REGULATORY PROTEIN HPTR"/>
    <property type="match status" value="1"/>
</dbReference>
<dbReference type="Pfam" id="PF12833">
    <property type="entry name" value="HTH_18"/>
    <property type="match status" value="1"/>
</dbReference>
<evidence type="ECO:0000256" key="4">
    <source>
        <dbReference type="ARBA" id="ARBA00023012"/>
    </source>
</evidence>
<keyword evidence="3 8" id="KW-0597">Phosphoprotein</keyword>